<dbReference type="Proteomes" id="UP000886501">
    <property type="component" value="Unassembled WGS sequence"/>
</dbReference>
<sequence length="353" mass="38869">MDSDPPRFWEILLDNVDVSVRTLGRVLSSKEGREFVYTLGPRDAGLCIELLDRGLRKSPFNRGAFLLALITLASRHKRFPCSFMITDRVDVSDRTIASGGFADVKSATYGDSTVVVRSLRVTSKEETEKIWSRFCREVIIWNSLAHKNILKLLGVLGGIHSPEFSTMTDFMAYGNIMQYIKSNHSNRLELLHGVAEGLKYIHDMDLAHGDLKGANILVTNDIPPQACLADFGFTTVILESCPSVPSPTVAEGADSRRFLQGNRRSATPQDPYIPAQSLGAHVQEDPRIVSRLDSQIFCGSLCRHAGSKTGRKDYGSKRSFTALATSLRTGVNKCHLLTLPPMAGTPSDNQSGR</sequence>
<comment type="caution">
    <text evidence="1">The sequence shown here is derived from an EMBL/GenBank/DDBJ whole genome shotgun (WGS) entry which is preliminary data.</text>
</comment>
<accession>A0ACB6Z3Q1</accession>
<organism evidence="1 2">
    <name type="scientific">Thelephora ganbajun</name>
    <name type="common">Ganba fungus</name>
    <dbReference type="NCBI Taxonomy" id="370292"/>
    <lineage>
        <taxon>Eukaryota</taxon>
        <taxon>Fungi</taxon>
        <taxon>Dikarya</taxon>
        <taxon>Basidiomycota</taxon>
        <taxon>Agaricomycotina</taxon>
        <taxon>Agaricomycetes</taxon>
        <taxon>Thelephorales</taxon>
        <taxon>Thelephoraceae</taxon>
        <taxon>Thelephora</taxon>
    </lineage>
</organism>
<keyword evidence="2" id="KW-1185">Reference proteome</keyword>
<name>A0ACB6Z3Q1_THEGA</name>
<evidence type="ECO:0000313" key="1">
    <source>
        <dbReference type="EMBL" id="KAF9644349.1"/>
    </source>
</evidence>
<reference evidence="1" key="2">
    <citation type="journal article" date="2020" name="Nat. Commun.">
        <title>Large-scale genome sequencing of mycorrhizal fungi provides insights into the early evolution of symbiotic traits.</title>
        <authorList>
            <person name="Miyauchi S."/>
            <person name="Kiss E."/>
            <person name="Kuo A."/>
            <person name="Drula E."/>
            <person name="Kohler A."/>
            <person name="Sanchez-Garcia M."/>
            <person name="Morin E."/>
            <person name="Andreopoulos B."/>
            <person name="Barry K.W."/>
            <person name="Bonito G."/>
            <person name="Buee M."/>
            <person name="Carver A."/>
            <person name="Chen C."/>
            <person name="Cichocki N."/>
            <person name="Clum A."/>
            <person name="Culley D."/>
            <person name="Crous P.W."/>
            <person name="Fauchery L."/>
            <person name="Girlanda M."/>
            <person name="Hayes R.D."/>
            <person name="Keri Z."/>
            <person name="LaButti K."/>
            <person name="Lipzen A."/>
            <person name="Lombard V."/>
            <person name="Magnuson J."/>
            <person name="Maillard F."/>
            <person name="Murat C."/>
            <person name="Nolan M."/>
            <person name="Ohm R.A."/>
            <person name="Pangilinan J."/>
            <person name="Pereira M.F."/>
            <person name="Perotto S."/>
            <person name="Peter M."/>
            <person name="Pfister S."/>
            <person name="Riley R."/>
            <person name="Sitrit Y."/>
            <person name="Stielow J.B."/>
            <person name="Szollosi G."/>
            <person name="Zifcakova L."/>
            <person name="Stursova M."/>
            <person name="Spatafora J.W."/>
            <person name="Tedersoo L."/>
            <person name="Vaario L.M."/>
            <person name="Yamada A."/>
            <person name="Yan M."/>
            <person name="Wang P."/>
            <person name="Xu J."/>
            <person name="Bruns T."/>
            <person name="Baldrian P."/>
            <person name="Vilgalys R."/>
            <person name="Dunand C."/>
            <person name="Henrissat B."/>
            <person name="Grigoriev I.V."/>
            <person name="Hibbett D."/>
            <person name="Nagy L.G."/>
            <person name="Martin F.M."/>
        </authorList>
    </citation>
    <scope>NUCLEOTIDE SEQUENCE</scope>
    <source>
        <strain evidence="1">P2</strain>
    </source>
</reference>
<reference evidence="1" key="1">
    <citation type="submission" date="2019-10" db="EMBL/GenBank/DDBJ databases">
        <authorList>
            <consortium name="DOE Joint Genome Institute"/>
            <person name="Kuo A."/>
            <person name="Miyauchi S."/>
            <person name="Kiss E."/>
            <person name="Drula E."/>
            <person name="Kohler A."/>
            <person name="Sanchez-Garcia M."/>
            <person name="Andreopoulos B."/>
            <person name="Barry K.W."/>
            <person name="Bonito G."/>
            <person name="Buee M."/>
            <person name="Carver A."/>
            <person name="Chen C."/>
            <person name="Cichocki N."/>
            <person name="Clum A."/>
            <person name="Culley D."/>
            <person name="Crous P.W."/>
            <person name="Fauchery L."/>
            <person name="Girlanda M."/>
            <person name="Hayes R."/>
            <person name="Keri Z."/>
            <person name="Labutti K."/>
            <person name="Lipzen A."/>
            <person name="Lombard V."/>
            <person name="Magnuson J."/>
            <person name="Maillard F."/>
            <person name="Morin E."/>
            <person name="Murat C."/>
            <person name="Nolan M."/>
            <person name="Ohm R."/>
            <person name="Pangilinan J."/>
            <person name="Pereira M."/>
            <person name="Perotto S."/>
            <person name="Peter M."/>
            <person name="Riley R."/>
            <person name="Sitrit Y."/>
            <person name="Stielow B."/>
            <person name="Szollosi G."/>
            <person name="Zifcakova L."/>
            <person name="Stursova M."/>
            <person name="Spatafora J.W."/>
            <person name="Tedersoo L."/>
            <person name="Vaario L.-M."/>
            <person name="Yamada A."/>
            <person name="Yan M."/>
            <person name="Wang P."/>
            <person name="Xu J."/>
            <person name="Bruns T."/>
            <person name="Baldrian P."/>
            <person name="Vilgalys R."/>
            <person name="Henrissat B."/>
            <person name="Grigoriev I.V."/>
            <person name="Hibbett D."/>
            <person name="Nagy L.G."/>
            <person name="Martin F.M."/>
        </authorList>
    </citation>
    <scope>NUCLEOTIDE SEQUENCE</scope>
    <source>
        <strain evidence="1">P2</strain>
    </source>
</reference>
<evidence type="ECO:0000313" key="2">
    <source>
        <dbReference type="Proteomes" id="UP000886501"/>
    </source>
</evidence>
<gene>
    <name evidence="1" type="ORF">BDM02DRAFT_988945</name>
</gene>
<protein>
    <submittedName>
        <fullName evidence="1">Kinase-like protein</fullName>
    </submittedName>
</protein>
<dbReference type="EMBL" id="MU118145">
    <property type="protein sequence ID" value="KAF9644349.1"/>
    <property type="molecule type" value="Genomic_DNA"/>
</dbReference>
<proteinExistence type="predicted"/>